<proteinExistence type="predicted"/>
<keyword evidence="1" id="KW-0812">Transmembrane</keyword>
<protein>
    <submittedName>
        <fullName evidence="2">DUF1294 domain-containing protein</fullName>
    </submittedName>
</protein>
<dbReference type="Proteomes" id="UP000648257">
    <property type="component" value="Unassembled WGS sequence"/>
</dbReference>
<dbReference type="RefSeq" id="WP_186922913.1">
    <property type="nucleotide sequence ID" value="NZ_JACOFW010000010.1"/>
</dbReference>
<keyword evidence="1" id="KW-0472">Membrane</keyword>
<feature type="transmembrane region" description="Helical" evidence="1">
    <location>
        <begin position="79"/>
        <end position="101"/>
    </location>
</feature>
<sequence>MHQFFQEYPLESFFISYYLILNLICFWLYGWDKAAARTKKPRIAEKTLHGYTFAGGAIGALVAQSFFRHKTQKAFFKWFSWFCFGLHVALLFLLFGSTGIFSD</sequence>
<dbReference type="Pfam" id="PF06961">
    <property type="entry name" value="DUF1294"/>
    <property type="match status" value="1"/>
</dbReference>
<evidence type="ECO:0000313" key="2">
    <source>
        <dbReference type="EMBL" id="MBC3807837.1"/>
    </source>
</evidence>
<comment type="caution">
    <text evidence="2">The sequence shown here is derived from an EMBL/GenBank/DDBJ whole genome shotgun (WGS) entry which is preliminary data.</text>
</comment>
<gene>
    <name evidence="2" type="ORF">H8K52_10825</name>
</gene>
<feature type="transmembrane region" description="Helical" evidence="1">
    <location>
        <begin position="12"/>
        <end position="29"/>
    </location>
</feature>
<dbReference type="PIRSF" id="PIRSF002599">
    <property type="entry name" value="Cold_shock_A"/>
    <property type="match status" value="1"/>
</dbReference>
<feature type="transmembrane region" description="Helical" evidence="1">
    <location>
        <begin position="50"/>
        <end position="67"/>
    </location>
</feature>
<dbReference type="InterPro" id="IPR012156">
    <property type="entry name" value="Cold_shock_CspA"/>
</dbReference>
<dbReference type="EMBL" id="JACOFW010000010">
    <property type="protein sequence ID" value="MBC3807837.1"/>
    <property type="molecule type" value="Genomic_DNA"/>
</dbReference>
<dbReference type="InterPro" id="IPR010718">
    <property type="entry name" value="DUF1294"/>
</dbReference>
<name>A0ABR6X4Y5_9BURK</name>
<organism evidence="2 3">
    <name type="scientific">Undibacterium seohonense</name>
    <dbReference type="NCBI Taxonomy" id="1344950"/>
    <lineage>
        <taxon>Bacteria</taxon>
        <taxon>Pseudomonadati</taxon>
        <taxon>Pseudomonadota</taxon>
        <taxon>Betaproteobacteria</taxon>
        <taxon>Burkholderiales</taxon>
        <taxon>Oxalobacteraceae</taxon>
        <taxon>Undibacterium</taxon>
    </lineage>
</organism>
<reference evidence="2 3" key="1">
    <citation type="submission" date="2020-08" db="EMBL/GenBank/DDBJ databases">
        <title>Novel species isolated from subtropical streams in China.</title>
        <authorList>
            <person name="Lu H."/>
        </authorList>
    </citation>
    <scope>NUCLEOTIDE SEQUENCE [LARGE SCALE GENOMIC DNA]</scope>
    <source>
        <strain evidence="2 3">KACC 16656</strain>
    </source>
</reference>
<evidence type="ECO:0000313" key="3">
    <source>
        <dbReference type="Proteomes" id="UP000648257"/>
    </source>
</evidence>
<keyword evidence="3" id="KW-1185">Reference proteome</keyword>
<accession>A0ABR6X4Y5</accession>
<evidence type="ECO:0000256" key="1">
    <source>
        <dbReference type="SAM" id="Phobius"/>
    </source>
</evidence>
<keyword evidence="1" id="KW-1133">Transmembrane helix</keyword>